<dbReference type="GeneID" id="7452044"/>
<feature type="compositionally biased region" description="Basic and acidic residues" evidence="1">
    <location>
        <begin position="163"/>
        <end position="187"/>
    </location>
</feature>
<reference evidence="2 3" key="2">
    <citation type="journal article" date="2008" name="Nature">
        <title>The Phaeodactylum genome reveals the evolutionary history of diatom genomes.</title>
        <authorList>
            <person name="Bowler C."/>
            <person name="Allen A.E."/>
            <person name="Badger J.H."/>
            <person name="Grimwood J."/>
            <person name="Jabbari K."/>
            <person name="Kuo A."/>
            <person name="Maheswari U."/>
            <person name="Martens C."/>
            <person name="Maumus F."/>
            <person name="Otillar R.P."/>
            <person name="Rayko E."/>
            <person name="Salamov A."/>
            <person name="Vandepoele K."/>
            <person name="Beszteri B."/>
            <person name="Gruber A."/>
            <person name="Heijde M."/>
            <person name="Katinka M."/>
            <person name="Mock T."/>
            <person name="Valentin K."/>
            <person name="Verret F."/>
            <person name="Berges J.A."/>
            <person name="Brownlee C."/>
            <person name="Cadoret J.P."/>
            <person name="Chiovitti A."/>
            <person name="Choi C.J."/>
            <person name="Coesel S."/>
            <person name="De Martino A."/>
            <person name="Detter J.C."/>
            <person name="Durkin C."/>
            <person name="Falciatore A."/>
            <person name="Fournet J."/>
            <person name="Haruta M."/>
            <person name="Huysman M.J."/>
            <person name="Jenkins B.D."/>
            <person name="Jiroutova K."/>
            <person name="Jorgensen R.E."/>
            <person name="Joubert Y."/>
            <person name="Kaplan A."/>
            <person name="Kroger N."/>
            <person name="Kroth P.G."/>
            <person name="La Roche J."/>
            <person name="Lindquist E."/>
            <person name="Lommer M."/>
            <person name="Martin-Jezequel V."/>
            <person name="Lopez P.J."/>
            <person name="Lucas S."/>
            <person name="Mangogna M."/>
            <person name="McGinnis K."/>
            <person name="Medlin L.K."/>
            <person name="Montsant A."/>
            <person name="Oudot-Le Secq M.P."/>
            <person name="Napoli C."/>
            <person name="Obornik M."/>
            <person name="Parker M.S."/>
            <person name="Petit J.L."/>
            <person name="Porcel B.M."/>
            <person name="Poulsen N."/>
            <person name="Robison M."/>
            <person name="Rychlewski L."/>
            <person name="Rynearson T.A."/>
            <person name="Schmutz J."/>
            <person name="Shapiro H."/>
            <person name="Siaut M."/>
            <person name="Stanley M."/>
            <person name="Sussman M.R."/>
            <person name="Taylor A.R."/>
            <person name="Vardi A."/>
            <person name="von Dassow P."/>
            <person name="Vyverman W."/>
            <person name="Willis A."/>
            <person name="Wyrwicz L.S."/>
            <person name="Rokhsar D.S."/>
            <person name="Weissenbach J."/>
            <person name="Armbrust E.V."/>
            <person name="Green B.R."/>
            <person name="Van de Peer Y."/>
            <person name="Grigoriev I.V."/>
        </authorList>
    </citation>
    <scope>NUCLEOTIDE SEQUENCE [LARGE SCALE GENOMIC DNA]</scope>
    <source>
        <strain evidence="2 3">CCMP1335</strain>
    </source>
</reference>
<evidence type="ECO:0000313" key="3">
    <source>
        <dbReference type="Proteomes" id="UP000001449"/>
    </source>
</evidence>
<dbReference type="EMBL" id="DS999415">
    <property type="protein sequence ID" value="EED87207.1"/>
    <property type="molecule type" value="Genomic_DNA"/>
</dbReference>
<dbReference type="InParanoid" id="B8LBM1"/>
<feature type="region of interest" description="Disordered" evidence="1">
    <location>
        <begin position="30"/>
        <end position="50"/>
    </location>
</feature>
<feature type="region of interest" description="Disordered" evidence="1">
    <location>
        <begin position="83"/>
        <end position="203"/>
    </location>
</feature>
<dbReference type="RefSeq" id="XP_002296511.1">
    <property type="nucleotide sequence ID" value="XM_002296475.1"/>
</dbReference>
<feature type="compositionally biased region" description="Basic and acidic residues" evidence="1">
    <location>
        <begin position="83"/>
        <end position="92"/>
    </location>
</feature>
<feature type="compositionally biased region" description="Gly residues" evidence="1">
    <location>
        <begin position="243"/>
        <end position="262"/>
    </location>
</feature>
<evidence type="ECO:0000313" key="2">
    <source>
        <dbReference type="EMBL" id="EED87207.1"/>
    </source>
</evidence>
<reference evidence="2 3" key="1">
    <citation type="journal article" date="2004" name="Science">
        <title>The genome of the diatom Thalassiosira pseudonana: ecology, evolution, and metabolism.</title>
        <authorList>
            <person name="Armbrust E.V."/>
            <person name="Berges J.A."/>
            <person name="Bowler C."/>
            <person name="Green B.R."/>
            <person name="Martinez D."/>
            <person name="Putnam N.H."/>
            <person name="Zhou S."/>
            <person name="Allen A.E."/>
            <person name="Apt K.E."/>
            <person name="Bechner M."/>
            <person name="Brzezinski M.A."/>
            <person name="Chaal B.K."/>
            <person name="Chiovitti A."/>
            <person name="Davis A.K."/>
            <person name="Demarest M.S."/>
            <person name="Detter J.C."/>
            <person name="Glavina T."/>
            <person name="Goodstein D."/>
            <person name="Hadi M.Z."/>
            <person name="Hellsten U."/>
            <person name="Hildebrand M."/>
            <person name="Jenkins B.D."/>
            <person name="Jurka J."/>
            <person name="Kapitonov V.V."/>
            <person name="Kroger N."/>
            <person name="Lau W.W."/>
            <person name="Lane T.W."/>
            <person name="Larimer F.W."/>
            <person name="Lippmeier J.C."/>
            <person name="Lucas S."/>
            <person name="Medina M."/>
            <person name="Montsant A."/>
            <person name="Obornik M."/>
            <person name="Parker M.S."/>
            <person name="Palenik B."/>
            <person name="Pazour G.J."/>
            <person name="Richardson P.M."/>
            <person name="Rynearson T.A."/>
            <person name="Saito M.A."/>
            <person name="Schwartz D.C."/>
            <person name="Thamatrakoln K."/>
            <person name="Valentin K."/>
            <person name="Vardi A."/>
            <person name="Wilkerson F.P."/>
            <person name="Rokhsar D.S."/>
        </authorList>
    </citation>
    <scope>NUCLEOTIDE SEQUENCE [LARGE SCALE GENOMIC DNA]</scope>
    <source>
        <strain evidence="2 3">CCMP1335</strain>
    </source>
</reference>
<feature type="compositionally biased region" description="Gly residues" evidence="1">
    <location>
        <begin position="289"/>
        <end position="310"/>
    </location>
</feature>
<name>B8LBM1_THAPS</name>
<evidence type="ECO:0000256" key="1">
    <source>
        <dbReference type="SAM" id="MobiDB-lite"/>
    </source>
</evidence>
<dbReference type="AlphaFoldDB" id="B8LBM1"/>
<accession>B8LBM1</accession>
<dbReference type="PaxDb" id="35128-Thaps24284"/>
<feature type="region of interest" description="Disordered" evidence="1">
    <location>
        <begin position="233"/>
        <end position="310"/>
    </location>
</feature>
<gene>
    <name evidence="2" type="ORF">THAPSDRAFT_24284</name>
</gene>
<feature type="compositionally biased region" description="Polar residues" evidence="1">
    <location>
        <begin position="40"/>
        <end position="50"/>
    </location>
</feature>
<sequence length="310" mass="32476">MCCVRGLREAEAHSYGLWVKARSNRNFPRIASHEGAPTHNPIQTNPTMSTSAAPAAAAPFSIGTSSSVAAPANVDMSLDDLIKTRRSQDAPPRRTARNNAGKRNDVKTTTKNAAAAKKPTAAARATGGNKARRSAGMAAKRGLLGGNRQAPGQPLQGKANAMDVEREVYRAQRRGGEQRRASDIRAKEKARKANLSTAASKAIKAPTQQAIGAAARAMKEFGFKAPKGMQMQISFVPNPSSSVGGGNQRGNNNQGGGGGRGGNQRNNNQASQGQWARDRGGHQQQQQQGRGGRGGGRNNRSGGGRGGGRR</sequence>
<protein>
    <submittedName>
        <fullName evidence="2">Uncharacterized protein</fullName>
    </submittedName>
</protein>
<dbReference type="Proteomes" id="UP000001449">
    <property type="component" value="Chromosome 11"/>
</dbReference>
<feature type="compositionally biased region" description="Low complexity" evidence="1">
    <location>
        <begin position="109"/>
        <end position="126"/>
    </location>
</feature>
<dbReference type="KEGG" id="tps:THAPSDRAFT_24284"/>
<organism evidence="2 3">
    <name type="scientific">Thalassiosira pseudonana</name>
    <name type="common">Marine diatom</name>
    <name type="synonym">Cyclotella nana</name>
    <dbReference type="NCBI Taxonomy" id="35128"/>
    <lineage>
        <taxon>Eukaryota</taxon>
        <taxon>Sar</taxon>
        <taxon>Stramenopiles</taxon>
        <taxon>Ochrophyta</taxon>
        <taxon>Bacillariophyta</taxon>
        <taxon>Coscinodiscophyceae</taxon>
        <taxon>Thalassiosirophycidae</taxon>
        <taxon>Thalassiosirales</taxon>
        <taxon>Thalassiosiraceae</taxon>
        <taxon>Thalassiosira</taxon>
    </lineage>
</organism>
<dbReference type="HOGENOM" id="CLU_898601_0_0_1"/>
<proteinExistence type="predicted"/>
<dbReference type="OMA" id="PHQHENG"/>
<keyword evidence="3" id="KW-1185">Reference proteome</keyword>
<dbReference type="eggNOG" id="ENOG502SXDH">
    <property type="taxonomic scope" value="Eukaryota"/>
</dbReference>
<feature type="compositionally biased region" description="Polar residues" evidence="1">
    <location>
        <begin position="233"/>
        <end position="242"/>
    </location>
</feature>